<sequence length="146" mass="17034">MPTPYSEVIAAVKRTHVFGFQKEQNKKPGTREKARRGPSSSAFHPEAALRGKHRKARPERRGRDGREEEPLSSHQETSSRHRRAWPRRAGEEVSRGRSSEQQQQVRCNPFLQALREARRIRKGYEPAGRCLRRRESFLFPPARVRK</sequence>
<reference evidence="2" key="2">
    <citation type="submission" date="2017-11" db="EMBL/GenBank/DDBJ databases">
        <title>Coralsnake Venomics: Analyses of Venom Gland Transcriptomes and Proteomes of Six Brazilian Taxa.</title>
        <authorList>
            <person name="Aird S.D."/>
            <person name="Jorge da Silva N."/>
            <person name="Qiu L."/>
            <person name="Villar-Briones A."/>
            <person name="Aparecida-Saddi V."/>
            <person name="Campos-Telles M.P."/>
            <person name="Grau M."/>
            <person name="Mikheyev A.S."/>
        </authorList>
    </citation>
    <scope>NUCLEOTIDE SEQUENCE</scope>
    <source>
        <tissue evidence="2">Venom_gland</tissue>
    </source>
</reference>
<evidence type="ECO:0000313" key="2">
    <source>
        <dbReference type="EMBL" id="LAB11023.1"/>
    </source>
</evidence>
<organism evidence="2">
    <name type="scientific">Micrurus paraensis</name>
    <dbReference type="NCBI Taxonomy" id="1970185"/>
    <lineage>
        <taxon>Eukaryota</taxon>
        <taxon>Metazoa</taxon>
        <taxon>Chordata</taxon>
        <taxon>Craniata</taxon>
        <taxon>Vertebrata</taxon>
        <taxon>Euteleostomi</taxon>
        <taxon>Lepidosauria</taxon>
        <taxon>Squamata</taxon>
        <taxon>Bifurcata</taxon>
        <taxon>Unidentata</taxon>
        <taxon>Episquamata</taxon>
        <taxon>Toxicofera</taxon>
        <taxon>Serpentes</taxon>
        <taxon>Colubroidea</taxon>
        <taxon>Elapidae</taxon>
        <taxon>Elapinae</taxon>
        <taxon>Micrurus</taxon>
    </lineage>
</organism>
<proteinExistence type="predicted"/>
<evidence type="ECO:0000256" key="1">
    <source>
        <dbReference type="SAM" id="MobiDB-lite"/>
    </source>
</evidence>
<feature type="compositionally biased region" description="Basic and acidic residues" evidence="1">
    <location>
        <begin position="23"/>
        <end position="32"/>
    </location>
</feature>
<feature type="compositionally biased region" description="Basic and acidic residues" evidence="1">
    <location>
        <begin position="59"/>
        <end position="71"/>
    </location>
</feature>
<accession>A0A2D4KQM7</accession>
<dbReference type="EMBL" id="IACL01076413">
    <property type="protein sequence ID" value="LAB11023.1"/>
    <property type="molecule type" value="Transcribed_RNA"/>
</dbReference>
<feature type="region of interest" description="Disordered" evidence="1">
    <location>
        <begin position="14"/>
        <end position="106"/>
    </location>
</feature>
<feature type="compositionally biased region" description="Basic and acidic residues" evidence="1">
    <location>
        <begin position="88"/>
        <end position="98"/>
    </location>
</feature>
<reference evidence="2" key="1">
    <citation type="submission" date="2017-07" db="EMBL/GenBank/DDBJ databases">
        <authorList>
            <person name="Mikheyev A."/>
            <person name="Grau M."/>
        </authorList>
    </citation>
    <scope>NUCLEOTIDE SEQUENCE</scope>
    <source>
        <tissue evidence="2">Venom_gland</tissue>
    </source>
</reference>
<name>A0A2D4KQM7_9SAUR</name>
<protein>
    <submittedName>
        <fullName evidence="2">Uncharacterized protein</fullName>
    </submittedName>
</protein>
<dbReference type="AlphaFoldDB" id="A0A2D4KQM7"/>